<sequence length="165" mass="17202">MSTVGCNAPTPPHSPHPQETSPVCSERSACLAVLSNRTQLGGHFLPVTSPHGTDRRHTAQKKHIGLDSSDGSDPINGRQAGRNTFSHGLHCTLGNGPCAQSGPCQCDLAAGPSSRPKHTRSNGCHTAVRAESSMLTDGAIATTTGSLRLTRSQDLNRQISGVAAY</sequence>
<comment type="caution">
    <text evidence="2">The sequence shown here is derived from an EMBL/GenBank/DDBJ whole genome shotgun (WGS) entry which is preliminary data.</text>
</comment>
<gene>
    <name evidence="2" type="ORF">EYF80_010850</name>
</gene>
<dbReference type="Proteomes" id="UP000314294">
    <property type="component" value="Unassembled WGS sequence"/>
</dbReference>
<evidence type="ECO:0000313" key="3">
    <source>
        <dbReference type="Proteomes" id="UP000314294"/>
    </source>
</evidence>
<proteinExistence type="predicted"/>
<keyword evidence="3" id="KW-1185">Reference proteome</keyword>
<protein>
    <submittedName>
        <fullName evidence="2">Uncharacterized protein</fullName>
    </submittedName>
</protein>
<dbReference type="EMBL" id="SRLO01000069">
    <property type="protein sequence ID" value="TNN78924.1"/>
    <property type="molecule type" value="Genomic_DNA"/>
</dbReference>
<dbReference type="AlphaFoldDB" id="A0A4Z2IN68"/>
<evidence type="ECO:0000256" key="1">
    <source>
        <dbReference type="SAM" id="MobiDB-lite"/>
    </source>
</evidence>
<name>A0A4Z2IN68_9TELE</name>
<accession>A0A4Z2IN68</accession>
<feature type="region of interest" description="Disordered" evidence="1">
    <location>
        <begin position="42"/>
        <end position="81"/>
    </location>
</feature>
<feature type="region of interest" description="Disordered" evidence="1">
    <location>
        <begin position="1"/>
        <end position="22"/>
    </location>
</feature>
<reference evidence="2 3" key="1">
    <citation type="submission" date="2019-03" db="EMBL/GenBank/DDBJ databases">
        <title>First draft genome of Liparis tanakae, snailfish: a comprehensive survey of snailfish specific genes.</title>
        <authorList>
            <person name="Kim W."/>
            <person name="Song I."/>
            <person name="Jeong J.-H."/>
            <person name="Kim D."/>
            <person name="Kim S."/>
            <person name="Ryu S."/>
            <person name="Song J.Y."/>
            <person name="Lee S.K."/>
        </authorList>
    </citation>
    <scope>NUCLEOTIDE SEQUENCE [LARGE SCALE GENOMIC DNA]</scope>
    <source>
        <tissue evidence="2">Muscle</tissue>
    </source>
</reference>
<organism evidence="2 3">
    <name type="scientific">Liparis tanakae</name>
    <name type="common">Tanaka's snailfish</name>
    <dbReference type="NCBI Taxonomy" id="230148"/>
    <lineage>
        <taxon>Eukaryota</taxon>
        <taxon>Metazoa</taxon>
        <taxon>Chordata</taxon>
        <taxon>Craniata</taxon>
        <taxon>Vertebrata</taxon>
        <taxon>Euteleostomi</taxon>
        <taxon>Actinopterygii</taxon>
        <taxon>Neopterygii</taxon>
        <taxon>Teleostei</taxon>
        <taxon>Neoteleostei</taxon>
        <taxon>Acanthomorphata</taxon>
        <taxon>Eupercaria</taxon>
        <taxon>Perciformes</taxon>
        <taxon>Cottioidei</taxon>
        <taxon>Cottales</taxon>
        <taxon>Liparidae</taxon>
        <taxon>Liparis</taxon>
    </lineage>
</organism>
<evidence type="ECO:0000313" key="2">
    <source>
        <dbReference type="EMBL" id="TNN78924.1"/>
    </source>
</evidence>